<gene>
    <name evidence="1" type="ORF">RPERSI_LOCUS17512</name>
</gene>
<dbReference type="Proteomes" id="UP000789920">
    <property type="component" value="Unassembled WGS sequence"/>
</dbReference>
<sequence length="49" mass="5586">KSLTESQNLTEGLKSYRKLNTIFTRVKPLLENITSTKRGRLSGSTPHRQ</sequence>
<proteinExistence type="predicted"/>
<feature type="non-terminal residue" evidence="1">
    <location>
        <position position="49"/>
    </location>
</feature>
<accession>A0ACA9R7P5</accession>
<keyword evidence="2" id="KW-1185">Reference proteome</keyword>
<name>A0ACA9R7P5_9GLOM</name>
<feature type="non-terminal residue" evidence="1">
    <location>
        <position position="1"/>
    </location>
</feature>
<evidence type="ECO:0000313" key="1">
    <source>
        <dbReference type="EMBL" id="CAG8780536.1"/>
    </source>
</evidence>
<reference evidence="1" key="1">
    <citation type="submission" date="2021-06" db="EMBL/GenBank/DDBJ databases">
        <authorList>
            <person name="Kallberg Y."/>
            <person name="Tangrot J."/>
            <person name="Rosling A."/>
        </authorList>
    </citation>
    <scope>NUCLEOTIDE SEQUENCE</scope>
    <source>
        <strain evidence="1">MA461A</strain>
    </source>
</reference>
<organism evidence="1 2">
    <name type="scientific">Racocetra persica</name>
    <dbReference type="NCBI Taxonomy" id="160502"/>
    <lineage>
        <taxon>Eukaryota</taxon>
        <taxon>Fungi</taxon>
        <taxon>Fungi incertae sedis</taxon>
        <taxon>Mucoromycota</taxon>
        <taxon>Glomeromycotina</taxon>
        <taxon>Glomeromycetes</taxon>
        <taxon>Diversisporales</taxon>
        <taxon>Gigasporaceae</taxon>
        <taxon>Racocetra</taxon>
    </lineage>
</organism>
<protein>
    <submittedName>
        <fullName evidence="1">21358_t:CDS:1</fullName>
    </submittedName>
</protein>
<dbReference type="EMBL" id="CAJVQC010044945">
    <property type="protein sequence ID" value="CAG8780536.1"/>
    <property type="molecule type" value="Genomic_DNA"/>
</dbReference>
<comment type="caution">
    <text evidence="1">The sequence shown here is derived from an EMBL/GenBank/DDBJ whole genome shotgun (WGS) entry which is preliminary data.</text>
</comment>
<evidence type="ECO:0000313" key="2">
    <source>
        <dbReference type="Proteomes" id="UP000789920"/>
    </source>
</evidence>